<dbReference type="InterPro" id="IPR016187">
    <property type="entry name" value="CTDL_fold"/>
</dbReference>
<comment type="caution">
    <text evidence="6">Lacks conserved residue(s) required for the propagation of feature annotation.</text>
</comment>
<feature type="domain" description="Sushi" evidence="9">
    <location>
        <begin position="335"/>
        <end position="392"/>
    </location>
</feature>
<keyword evidence="3" id="KW-0677">Repeat</keyword>
<dbReference type="InterPro" id="IPR016186">
    <property type="entry name" value="C-type_lectin-like/link_sf"/>
</dbReference>
<feature type="domain" description="Sushi" evidence="9">
    <location>
        <begin position="393"/>
        <end position="452"/>
    </location>
</feature>
<protein>
    <submittedName>
        <fullName evidence="11">Limulus clotting factor C-like</fullName>
    </submittedName>
</protein>
<feature type="transmembrane region" description="Helical" evidence="7">
    <location>
        <begin position="12"/>
        <end position="30"/>
    </location>
</feature>
<dbReference type="CDD" id="cd00033">
    <property type="entry name" value="CCP"/>
    <property type="match status" value="4"/>
</dbReference>
<evidence type="ECO:0000256" key="3">
    <source>
        <dbReference type="ARBA" id="ARBA00022737"/>
    </source>
</evidence>
<evidence type="ECO:0000259" key="9">
    <source>
        <dbReference type="PROSITE" id="PS50923"/>
    </source>
</evidence>
<feature type="domain" description="Sushi" evidence="9">
    <location>
        <begin position="29"/>
        <end position="89"/>
    </location>
</feature>
<keyword evidence="4" id="KW-0106">Calcium</keyword>
<evidence type="ECO:0000256" key="5">
    <source>
        <dbReference type="ARBA" id="ARBA00023157"/>
    </source>
</evidence>
<keyword evidence="6" id="KW-0768">Sushi</keyword>
<keyword evidence="7" id="KW-0812">Transmembrane</keyword>
<keyword evidence="10" id="KW-1185">Reference proteome</keyword>
<dbReference type="SUPFAM" id="SSF49785">
    <property type="entry name" value="Galactose-binding domain-like"/>
    <property type="match status" value="1"/>
</dbReference>
<evidence type="ECO:0000256" key="2">
    <source>
        <dbReference type="ARBA" id="ARBA00022729"/>
    </source>
</evidence>
<dbReference type="Pfam" id="PF22633">
    <property type="entry name" value="F5_F8_type_C_2"/>
    <property type="match status" value="1"/>
</dbReference>
<keyword evidence="5 6" id="KW-1015">Disulfide bond</keyword>
<dbReference type="SUPFAM" id="SSF57535">
    <property type="entry name" value="Complement control module/SCR domain"/>
    <property type="match status" value="4"/>
</dbReference>
<dbReference type="Gene3D" id="2.10.70.10">
    <property type="entry name" value="Complement Module, domain 1"/>
    <property type="match status" value="4"/>
</dbReference>
<sequence length="731" mass="81282">MAHVLKRKLSSVLWLVAVFVFYDSFILVHSCGYPGSPTHASVKFTKEVVVPGTEAIYNCDQGFELIGPPRRVCKENGTWTPSGIPFCVLNIAAGKAPMQSSVADKGNPQKAVDGSTSALFNSDTCTMTKAETGKAAWWYVNLLEPFIIQLVRVDFGTSCCSNNGQATIVVRVGNNRPDLSVNPICSKFTGTLTLSIKRCPYFRNEPHGNIATYNGKCYIFYNSLSMTFQEAKQFCSTRKGSIIDETSPSLQGFLSWELYKRHKNDPNSHYWLGAVRDPTDRNNWKWISGKDVTISFWNLQETNENCSQFDGAKGWLWSDTNCNHNLNVICQYRPTTCPKPARPTNSTILARDFKIGSVVEYTCLTGHILVGPKIRTCLPNGVFSEYPPKCIYLQCGPPAIIPNGGYELVNGTRNYLSSVQYFCDEGYVFVGRAFLVCDVDERWNGPPPRCEPVICSRPPGIDHGIYRMTARTTTFGTIVEYICNPGYRLIGQPQLKCDSSGYWDGKVPVCRKETQVFLPLASKASIEHPTTLRKTRPMDPENAAIPHSKQPHLLPRSSLTNRFKSDSVYTRQEGPNGHSITISTTPSSFFINQMISFQRNLNSQDPNKYATYTSSEPSSSSLPIVNFSSSEDAMQVISNVRTESPFDTADNVENQHGKKQKESLAMSARLNMGGIIALGVFGGFVFLAAVITIIVIIVRSSSSVDKIRKQQFWNSASPHPSQNVGYLSFYQ</sequence>
<dbReference type="InterPro" id="IPR035976">
    <property type="entry name" value="Sushi/SCR/CCP_sf"/>
</dbReference>
<feature type="transmembrane region" description="Helical" evidence="7">
    <location>
        <begin position="675"/>
        <end position="698"/>
    </location>
</feature>
<dbReference type="Gene3D" id="2.60.120.260">
    <property type="entry name" value="Galactose-binding domain-like"/>
    <property type="match status" value="1"/>
</dbReference>
<reference evidence="11" key="1">
    <citation type="submission" date="2025-08" db="UniProtKB">
        <authorList>
            <consortium name="RefSeq"/>
        </authorList>
    </citation>
    <scope>IDENTIFICATION</scope>
    <source>
        <tissue evidence="11">Muscle</tissue>
    </source>
</reference>
<dbReference type="InterPro" id="IPR001304">
    <property type="entry name" value="C-type_lectin-like"/>
</dbReference>
<evidence type="ECO:0000313" key="10">
    <source>
        <dbReference type="Proteomes" id="UP000694941"/>
    </source>
</evidence>
<evidence type="ECO:0000259" key="8">
    <source>
        <dbReference type="PROSITE" id="PS50041"/>
    </source>
</evidence>
<dbReference type="SMART" id="SM00607">
    <property type="entry name" value="FTP"/>
    <property type="match status" value="1"/>
</dbReference>
<dbReference type="InterPro" id="IPR008979">
    <property type="entry name" value="Galactose-bd-like_sf"/>
</dbReference>
<dbReference type="PROSITE" id="PS50923">
    <property type="entry name" value="SUSHI"/>
    <property type="match status" value="4"/>
</dbReference>
<evidence type="ECO:0000313" key="11">
    <source>
        <dbReference type="RefSeq" id="XP_022238408.1"/>
    </source>
</evidence>
<gene>
    <name evidence="11" type="primary">LOC106456921</name>
</gene>
<dbReference type="InterPro" id="IPR051277">
    <property type="entry name" value="SEZ6_CSMD_C4BPB_Regulators"/>
</dbReference>
<evidence type="ECO:0000256" key="1">
    <source>
        <dbReference type="ARBA" id="ARBA00022723"/>
    </source>
</evidence>
<dbReference type="PANTHER" id="PTHR45656">
    <property type="entry name" value="PROTEIN CBR-CLEC-78"/>
    <property type="match status" value="1"/>
</dbReference>
<proteinExistence type="predicted"/>
<dbReference type="InterPro" id="IPR006585">
    <property type="entry name" value="FTP1"/>
</dbReference>
<dbReference type="CDD" id="cd00037">
    <property type="entry name" value="CLECT"/>
    <property type="match status" value="1"/>
</dbReference>
<dbReference type="SUPFAM" id="SSF56436">
    <property type="entry name" value="C-type lectin-like"/>
    <property type="match status" value="1"/>
</dbReference>
<dbReference type="Proteomes" id="UP000694941">
    <property type="component" value="Unplaced"/>
</dbReference>
<dbReference type="InterPro" id="IPR000436">
    <property type="entry name" value="Sushi_SCR_CCP_dom"/>
</dbReference>
<dbReference type="Pfam" id="PF00084">
    <property type="entry name" value="Sushi"/>
    <property type="match status" value="4"/>
</dbReference>
<feature type="domain" description="C-type lectin" evidence="8">
    <location>
        <begin position="213"/>
        <end position="331"/>
    </location>
</feature>
<evidence type="ECO:0000256" key="6">
    <source>
        <dbReference type="PROSITE-ProRule" id="PRU00302"/>
    </source>
</evidence>
<organism evidence="10 11">
    <name type="scientific">Limulus polyphemus</name>
    <name type="common">Atlantic horseshoe crab</name>
    <dbReference type="NCBI Taxonomy" id="6850"/>
    <lineage>
        <taxon>Eukaryota</taxon>
        <taxon>Metazoa</taxon>
        <taxon>Ecdysozoa</taxon>
        <taxon>Arthropoda</taxon>
        <taxon>Chelicerata</taxon>
        <taxon>Merostomata</taxon>
        <taxon>Xiphosura</taxon>
        <taxon>Limulidae</taxon>
        <taxon>Limulus</taxon>
    </lineage>
</organism>
<dbReference type="RefSeq" id="XP_022238408.1">
    <property type="nucleotide sequence ID" value="XM_022382700.1"/>
</dbReference>
<accession>A0ABM1S453</accession>
<name>A0ABM1S453_LIMPO</name>
<dbReference type="Pfam" id="PF00059">
    <property type="entry name" value="Lectin_C"/>
    <property type="match status" value="1"/>
</dbReference>
<feature type="disulfide bond" evidence="6">
    <location>
        <begin position="363"/>
        <end position="390"/>
    </location>
</feature>
<keyword evidence="2" id="KW-0732">Signal</keyword>
<dbReference type="SMART" id="SM00034">
    <property type="entry name" value="CLECT"/>
    <property type="match status" value="1"/>
</dbReference>
<dbReference type="PANTHER" id="PTHR45656:SF4">
    <property type="entry name" value="PROTEIN CBR-CLEC-78"/>
    <property type="match status" value="1"/>
</dbReference>
<dbReference type="SMART" id="SM00032">
    <property type="entry name" value="CCP"/>
    <property type="match status" value="4"/>
</dbReference>
<feature type="disulfide bond" evidence="6">
    <location>
        <begin position="483"/>
        <end position="510"/>
    </location>
</feature>
<keyword evidence="1" id="KW-0479">Metal-binding</keyword>
<evidence type="ECO:0000256" key="4">
    <source>
        <dbReference type="ARBA" id="ARBA00022837"/>
    </source>
</evidence>
<keyword evidence="7" id="KW-1133">Transmembrane helix</keyword>
<dbReference type="PROSITE" id="PS50041">
    <property type="entry name" value="C_TYPE_LECTIN_2"/>
    <property type="match status" value="1"/>
</dbReference>
<feature type="domain" description="Sushi" evidence="9">
    <location>
        <begin position="453"/>
        <end position="512"/>
    </location>
</feature>
<evidence type="ECO:0000256" key="7">
    <source>
        <dbReference type="SAM" id="Phobius"/>
    </source>
</evidence>
<dbReference type="Gene3D" id="3.10.100.10">
    <property type="entry name" value="Mannose-Binding Protein A, subunit A"/>
    <property type="match status" value="1"/>
</dbReference>
<keyword evidence="7" id="KW-0472">Membrane</keyword>
<dbReference type="GeneID" id="106456921"/>
<feature type="disulfide bond" evidence="6">
    <location>
        <begin position="423"/>
        <end position="450"/>
    </location>
</feature>